<dbReference type="SMART" id="SM00977">
    <property type="entry name" value="TilS_C"/>
    <property type="match status" value="1"/>
</dbReference>
<dbReference type="InterPro" id="IPR012094">
    <property type="entry name" value="tRNA_Ile_lys_synt"/>
</dbReference>
<dbReference type="OrthoDB" id="9807403at2"/>
<keyword evidence="6 8" id="KW-0067">ATP-binding</keyword>
<evidence type="ECO:0000256" key="2">
    <source>
        <dbReference type="ARBA" id="ARBA00022490"/>
    </source>
</evidence>
<evidence type="ECO:0000256" key="5">
    <source>
        <dbReference type="ARBA" id="ARBA00022741"/>
    </source>
</evidence>
<dbReference type="GO" id="GO:0005524">
    <property type="term" value="F:ATP binding"/>
    <property type="evidence" value="ECO:0007669"/>
    <property type="project" value="UniProtKB-UniRule"/>
</dbReference>
<dbReference type="PANTHER" id="PTHR43033:SF1">
    <property type="entry name" value="TRNA(ILE)-LYSIDINE SYNTHASE-RELATED"/>
    <property type="match status" value="1"/>
</dbReference>
<evidence type="ECO:0000256" key="4">
    <source>
        <dbReference type="ARBA" id="ARBA00022694"/>
    </source>
</evidence>
<keyword evidence="5 8" id="KW-0547">Nucleotide-binding</keyword>
<evidence type="ECO:0000256" key="6">
    <source>
        <dbReference type="ARBA" id="ARBA00022840"/>
    </source>
</evidence>
<dbReference type="SUPFAM" id="SSF52402">
    <property type="entry name" value="Adenine nucleotide alpha hydrolases-like"/>
    <property type="match status" value="1"/>
</dbReference>
<evidence type="ECO:0000256" key="3">
    <source>
        <dbReference type="ARBA" id="ARBA00022598"/>
    </source>
</evidence>
<evidence type="ECO:0000256" key="8">
    <source>
        <dbReference type="HAMAP-Rule" id="MF_01161"/>
    </source>
</evidence>
<dbReference type="HAMAP" id="MF_01161">
    <property type="entry name" value="tRNA_Ile_lys_synt"/>
    <property type="match status" value="1"/>
</dbReference>
<keyword evidence="2 8" id="KW-0963">Cytoplasm</keyword>
<dbReference type="NCBIfam" id="TIGR02433">
    <property type="entry name" value="lysidine_TilS_C"/>
    <property type="match status" value="1"/>
</dbReference>
<dbReference type="GO" id="GO:0005737">
    <property type="term" value="C:cytoplasm"/>
    <property type="evidence" value="ECO:0007669"/>
    <property type="project" value="UniProtKB-SubCell"/>
</dbReference>
<proteinExistence type="inferred from homology"/>
<dbReference type="PANTHER" id="PTHR43033">
    <property type="entry name" value="TRNA(ILE)-LYSIDINE SYNTHASE-RELATED"/>
    <property type="match status" value="1"/>
</dbReference>
<protein>
    <recommendedName>
        <fullName evidence="8">tRNA(Ile)-lysidine synthase</fullName>
        <ecNumber evidence="8">6.3.4.19</ecNumber>
    </recommendedName>
    <alternativeName>
        <fullName evidence="8">tRNA(Ile)-2-lysyl-cytidine synthase</fullName>
    </alternativeName>
    <alternativeName>
        <fullName evidence="8">tRNA(Ile)-lysidine synthetase</fullName>
    </alternativeName>
</protein>
<accession>A0A4R6X3F4</accession>
<dbReference type="Gene3D" id="3.40.50.620">
    <property type="entry name" value="HUPs"/>
    <property type="match status" value="1"/>
</dbReference>
<gene>
    <name evidence="8" type="primary">tilS</name>
    <name evidence="10" type="ORF">C8D85_2308</name>
</gene>
<dbReference type="InterPro" id="IPR011063">
    <property type="entry name" value="TilS/TtcA_N"/>
</dbReference>
<dbReference type="AlphaFoldDB" id="A0A4R6X3F4"/>
<dbReference type="EC" id="6.3.4.19" evidence="8"/>
<dbReference type="SUPFAM" id="SSF56037">
    <property type="entry name" value="PheT/TilS domain"/>
    <property type="match status" value="1"/>
</dbReference>
<sequence>MITIDWLRLQTLLGEQGRIWLALSGGVDSVVLLHLLVRDAPSELRDRVAAIHVHHGLSENADTWLEFCKTLCSNLEVDFCFERVTVEGKGSIEEQARKERYRAFDKVLRDGDVLLQAHHANDQAETILFRLERGCGWRGIQGIPEERSLGVANIYRPLLKTPRVDIEEYAARQQLSWVEDESNDDTRYRRNFLRHKVLTPWQEGQPNIAKHIAQSVDRIQAEGRVIKRLLGEALERFIDQNDGLQLNMLPEQERGFWLSSYLSDRGISITQQQQMALVEMFYSHHQNQPEFLHRRHRIVRYKNVLHVLPKALPVVEQNIAAGQRLIRAFDQVYCDQEVVIKPRPDNVLLHLKNGKTRPLKKWLQDKNIPNWWREQIPYIYVDDELVAIADLWQAPYWQGNVKWEPNGKLLWPSQS</sequence>
<keyword evidence="3 8" id="KW-0436">Ligase</keyword>
<dbReference type="Pfam" id="PF11734">
    <property type="entry name" value="TilS_C"/>
    <property type="match status" value="1"/>
</dbReference>
<evidence type="ECO:0000256" key="1">
    <source>
        <dbReference type="ARBA" id="ARBA00004496"/>
    </source>
</evidence>
<comment type="function">
    <text evidence="8">Ligates lysine onto the cytidine present at position 34 of the AUA codon-specific tRNA(Ile) that contains the anticodon CAU, in an ATP-dependent manner. Cytidine is converted to lysidine, thus changing the amino acid specificity of the tRNA from methionine to isoleucine.</text>
</comment>
<dbReference type="GO" id="GO:0006400">
    <property type="term" value="P:tRNA modification"/>
    <property type="evidence" value="ECO:0007669"/>
    <property type="project" value="UniProtKB-UniRule"/>
</dbReference>
<comment type="subcellular location">
    <subcellularLocation>
        <location evidence="1 8">Cytoplasm</location>
    </subcellularLocation>
</comment>
<dbReference type="GO" id="GO:0032267">
    <property type="term" value="F:tRNA(Ile)-lysidine synthase activity"/>
    <property type="evidence" value="ECO:0007669"/>
    <property type="project" value="UniProtKB-EC"/>
</dbReference>
<feature type="domain" description="Lysidine-tRNA(Ile) synthetase C-terminal" evidence="9">
    <location>
        <begin position="338"/>
        <end position="411"/>
    </location>
</feature>
<name>A0A4R6X3F4_9GAMM</name>
<dbReference type="EMBL" id="SNZA01000003">
    <property type="protein sequence ID" value="TDR13426.1"/>
    <property type="molecule type" value="Genomic_DNA"/>
</dbReference>
<comment type="similarity">
    <text evidence="8">Belongs to the tRNA(Ile)-lysidine synthase family.</text>
</comment>
<reference evidence="10 11" key="1">
    <citation type="submission" date="2019-03" db="EMBL/GenBank/DDBJ databases">
        <title>Genomic Encyclopedia of Type Strains, Phase IV (KMG-IV): sequencing the most valuable type-strain genomes for metagenomic binning, comparative biology and taxonomic classification.</title>
        <authorList>
            <person name="Goeker M."/>
        </authorList>
    </citation>
    <scope>NUCLEOTIDE SEQUENCE [LARGE SCALE GENOMIC DNA]</scope>
    <source>
        <strain evidence="10 11">DSM 5604</strain>
    </source>
</reference>
<dbReference type="NCBIfam" id="TIGR02432">
    <property type="entry name" value="lysidine_TilS_N"/>
    <property type="match status" value="1"/>
</dbReference>
<dbReference type="CDD" id="cd01992">
    <property type="entry name" value="TilS_N"/>
    <property type="match status" value="1"/>
</dbReference>
<dbReference type="InterPro" id="IPR014729">
    <property type="entry name" value="Rossmann-like_a/b/a_fold"/>
</dbReference>
<evidence type="ECO:0000256" key="7">
    <source>
        <dbReference type="ARBA" id="ARBA00048539"/>
    </source>
</evidence>
<evidence type="ECO:0000313" key="11">
    <source>
        <dbReference type="Proteomes" id="UP000295729"/>
    </source>
</evidence>
<dbReference type="RefSeq" id="WP_133562763.1">
    <property type="nucleotide sequence ID" value="NZ_SNZA01000003.1"/>
</dbReference>
<evidence type="ECO:0000259" key="9">
    <source>
        <dbReference type="SMART" id="SM00977"/>
    </source>
</evidence>
<dbReference type="InterPro" id="IPR012795">
    <property type="entry name" value="tRNA_Ile_lys_synt_N"/>
</dbReference>
<dbReference type="Pfam" id="PF01171">
    <property type="entry name" value="ATP_bind_3"/>
    <property type="match status" value="1"/>
</dbReference>
<organism evidence="10 11">
    <name type="scientific">Marinomonas communis</name>
    <dbReference type="NCBI Taxonomy" id="28254"/>
    <lineage>
        <taxon>Bacteria</taxon>
        <taxon>Pseudomonadati</taxon>
        <taxon>Pseudomonadota</taxon>
        <taxon>Gammaproteobacteria</taxon>
        <taxon>Oceanospirillales</taxon>
        <taxon>Oceanospirillaceae</taxon>
        <taxon>Marinomonas</taxon>
    </lineage>
</organism>
<dbReference type="InterPro" id="IPR012796">
    <property type="entry name" value="Lysidine-tRNA-synth_C"/>
</dbReference>
<keyword evidence="11" id="KW-1185">Reference proteome</keyword>
<dbReference type="Proteomes" id="UP000295729">
    <property type="component" value="Unassembled WGS sequence"/>
</dbReference>
<comment type="domain">
    <text evidence="8">The N-terminal region contains the highly conserved SGGXDS motif, predicted to be a P-loop motif involved in ATP binding.</text>
</comment>
<comment type="catalytic activity">
    <reaction evidence="7 8">
        <text>cytidine(34) in tRNA(Ile2) + L-lysine + ATP = lysidine(34) in tRNA(Ile2) + AMP + diphosphate + H(+)</text>
        <dbReference type="Rhea" id="RHEA:43744"/>
        <dbReference type="Rhea" id="RHEA-COMP:10625"/>
        <dbReference type="Rhea" id="RHEA-COMP:10670"/>
        <dbReference type="ChEBI" id="CHEBI:15378"/>
        <dbReference type="ChEBI" id="CHEBI:30616"/>
        <dbReference type="ChEBI" id="CHEBI:32551"/>
        <dbReference type="ChEBI" id="CHEBI:33019"/>
        <dbReference type="ChEBI" id="CHEBI:82748"/>
        <dbReference type="ChEBI" id="CHEBI:83665"/>
        <dbReference type="ChEBI" id="CHEBI:456215"/>
        <dbReference type="EC" id="6.3.4.19"/>
    </reaction>
</comment>
<evidence type="ECO:0000313" key="10">
    <source>
        <dbReference type="EMBL" id="TDR13426.1"/>
    </source>
</evidence>
<comment type="caution">
    <text evidence="10">The sequence shown here is derived from an EMBL/GenBank/DDBJ whole genome shotgun (WGS) entry which is preliminary data.</text>
</comment>
<feature type="binding site" evidence="8">
    <location>
        <begin position="24"/>
        <end position="29"/>
    </location>
    <ligand>
        <name>ATP</name>
        <dbReference type="ChEBI" id="CHEBI:30616"/>
    </ligand>
</feature>
<keyword evidence="4 8" id="KW-0819">tRNA processing</keyword>